<dbReference type="GO" id="GO:0016787">
    <property type="term" value="F:hydrolase activity"/>
    <property type="evidence" value="ECO:0007669"/>
    <property type="project" value="InterPro"/>
</dbReference>
<dbReference type="Pfam" id="PF04851">
    <property type="entry name" value="ResIII"/>
    <property type="match status" value="1"/>
</dbReference>
<dbReference type="RefSeq" id="WP_128980080.1">
    <property type="nucleotide sequence ID" value="NZ_PDKJ01000004.1"/>
</dbReference>
<dbReference type="GO" id="GO:0005524">
    <property type="term" value="F:ATP binding"/>
    <property type="evidence" value="ECO:0007669"/>
    <property type="project" value="InterPro"/>
</dbReference>
<dbReference type="SUPFAM" id="SSF52540">
    <property type="entry name" value="P-loop containing nucleoside triphosphate hydrolases"/>
    <property type="match status" value="1"/>
</dbReference>
<feature type="domain" description="Helicase C-terminal" evidence="3">
    <location>
        <begin position="570"/>
        <end position="706"/>
    </location>
</feature>
<dbReference type="InterPro" id="IPR014001">
    <property type="entry name" value="Helicase_ATP-bd"/>
</dbReference>
<reference evidence="4 5" key="1">
    <citation type="submission" date="2017-10" db="EMBL/GenBank/DDBJ databases">
        <title>Genomics of the genus Arcobacter.</title>
        <authorList>
            <person name="Perez-Cataluna A."/>
            <person name="Figueras M.J."/>
        </authorList>
    </citation>
    <scope>NUCLEOTIDE SEQUENCE [LARGE SCALE GENOMIC DNA]</scope>
    <source>
        <strain evidence="4 5">CECT 8993</strain>
    </source>
</reference>
<dbReference type="InterPro" id="IPR054347">
    <property type="entry name" value="TOTE_primase"/>
</dbReference>
<evidence type="ECO:0000313" key="5">
    <source>
        <dbReference type="Proteomes" id="UP000290172"/>
    </source>
</evidence>
<evidence type="ECO:0000313" key="4">
    <source>
        <dbReference type="EMBL" id="RXJ68970.1"/>
    </source>
</evidence>
<dbReference type="InterPro" id="IPR027417">
    <property type="entry name" value="P-loop_NTPase"/>
</dbReference>
<name>A0A4Q0YEQ6_9BACT</name>
<dbReference type="GO" id="GO:0004386">
    <property type="term" value="F:helicase activity"/>
    <property type="evidence" value="ECO:0007669"/>
    <property type="project" value="UniProtKB-KW"/>
</dbReference>
<dbReference type="Gene3D" id="3.40.50.300">
    <property type="entry name" value="P-loop containing nucleotide triphosphate hydrolases"/>
    <property type="match status" value="2"/>
</dbReference>
<dbReference type="EMBL" id="PDKJ01000004">
    <property type="protein sequence ID" value="RXJ68970.1"/>
    <property type="molecule type" value="Genomic_DNA"/>
</dbReference>
<dbReference type="Pfam" id="PF00271">
    <property type="entry name" value="Helicase_C"/>
    <property type="match status" value="1"/>
</dbReference>
<dbReference type="GO" id="GO:0005829">
    <property type="term" value="C:cytosol"/>
    <property type="evidence" value="ECO:0007669"/>
    <property type="project" value="TreeGrafter"/>
</dbReference>
<keyword evidence="4" id="KW-0378">Hydrolase</keyword>
<dbReference type="Pfam" id="PF22548">
    <property type="entry name" value="AEP-TOTE"/>
    <property type="match status" value="1"/>
</dbReference>
<sequence length="706" mass="82823">MNEKIYERLNELYSQKDKIEAEIKELEDKLEESKSRFKRELTKEEKIDLFKNTFINTQSIFAKKWISKDGLKQSFYPVSQSFKGNNFLPITNKDLELHLRGQVQLASYLIDDENRVKFVVLELLQSDIPKILNSFILLKENFLFEYSSYNSVFAWLFFERSISAKEARKFAEYILRKTNISAKIYPNKEFSSKASLEEPIELPLHLKFRDENRTVFFDAFTNSIYDDQWEVLQKIKRLSIKTVEKYIDFESVSSINPILEDIETPSFRLEIKLYDFLYIPTKNLSKTFINRLKAFASFDNPQIKVLLKLRKPLYNTPKVIKNFEEDEKYLKLPRGLIYEIKEFFKEYSVDYLIENRTYLEKIETKRVEFTLRPEQQEAIEAISKNDFCICVAPPGFGKTLLGAKMFELRACSTLIVVNKNMLLDQWKQRFVDYFGYKKSEIGYLGKSKNSLNGKIDVATMQSLKNSPDIINEYSFVIVDECHHIPAVTFEQIVKNFFGRYILGLSATPNRKDGLQPILFQQLGKIAYEYKSKREGTNHLKVIKTEFRSSSETYAELINDLSRDEKRNSLILEQIILNSKRKILLLTDRIEHINILEEMLNAKNIDYVSIHGSLSKKEQEEKIKLVEEKSLILATTSYFGEGIDFPHLNTIIFATPISYYGRLVQYLGRIGRGNQECLAIDFLDNKNAMLNSAYKKRLEGYKQMHYI</sequence>
<accession>A0A4Q0YEQ6</accession>
<dbReference type="InterPro" id="IPR006935">
    <property type="entry name" value="Helicase/UvrB_N"/>
</dbReference>
<comment type="caution">
    <text evidence="4">The sequence shown here is derived from an EMBL/GenBank/DDBJ whole genome shotgun (WGS) entry which is preliminary data.</text>
</comment>
<keyword evidence="1" id="KW-0175">Coiled coil</keyword>
<keyword evidence="4" id="KW-0067">ATP-binding</keyword>
<keyword evidence="4" id="KW-0347">Helicase</keyword>
<dbReference type="SMART" id="SM00487">
    <property type="entry name" value="DEXDc"/>
    <property type="match status" value="1"/>
</dbReference>
<dbReference type="PROSITE" id="PS51192">
    <property type="entry name" value="HELICASE_ATP_BIND_1"/>
    <property type="match status" value="1"/>
</dbReference>
<evidence type="ECO:0000259" key="3">
    <source>
        <dbReference type="PROSITE" id="PS51194"/>
    </source>
</evidence>
<dbReference type="CDD" id="cd18785">
    <property type="entry name" value="SF2_C"/>
    <property type="match status" value="1"/>
</dbReference>
<proteinExistence type="predicted"/>
<feature type="domain" description="Helicase ATP-binding" evidence="2">
    <location>
        <begin position="379"/>
        <end position="526"/>
    </location>
</feature>
<evidence type="ECO:0000256" key="1">
    <source>
        <dbReference type="SAM" id="Coils"/>
    </source>
</evidence>
<dbReference type="PANTHER" id="PTHR47396">
    <property type="entry name" value="TYPE I RESTRICTION ENZYME ECOKI R PROTEIN"/>
    <property type="match status" value="1"/>
</dbReference>
<dbReference type="GO" id="GO:0003677">
    <property type="term" value="F:DNA binding"/>
    <property type="evidence" value="ECO:0007669"/>
    <property type="project" value="InterPro"/>
</dbReference>
<feature type="coiled-coil region" evidence="1">
    <location>
        <begin position="2"/>
        <end position="43"/>
    </location>
</feature>
<gene>
    <name evidence="4" type="ORF">CRV08_05940</name>
</gene>
<protein>
    <submittedName>
        <fullName evidence="4">Helicase</fullName>
    </submittedName>
</protein>
<dbReference type="InterPro" id="IPR050742">
    <property type="entry name" value="Helicase_Restrict-Modif_Enz"/>
</dbReference>
<keyword evidence="4" id="KW-0547">Nucleotide-binding</keyword>
<organism evidence="4 5">
    <name type="scientific">Halarcobacter ebronensis</name>
    <dbReference type="NCBI Taxonomy" id="1462615"/>
    <lineage>
        <taxon>Bacteria</taxon>
        <taxon>Pseudomonadati</taxon>
        <taxon>Campylobacterota</taxon>
        <taxon>Epsilonproteobacteria</taxon>
        <taxon>Campylobacterales</taxon>
        <taxon>Arcobacteraceae</taxon>
        <taxon>Halarcobacter</taxon>
    </lineage>
</organism>
<dbReference type="InterPro" id="IPR001650">
    <property type="entry name" value="Helicase_C-like"/>
</dbReference>
<dbReference type="CDD" id="cd17926">
    <property type="entry name" value="DEXHc_RE"/>
    <property type="match status" value="1"/>
</dbReference>
<evidence type="ECO:0000259" key="2">
    <source>
        <dbReference type="PROSITE" id="PS51192"/>
    </source>
</evidence>
<dbReference type="SMART" id="SM00490">
    <property type="entry name" value="HELICc"/>
    <property type="match status" value="1"/>
</dbReference>
<dbReference type="PANTHER" id="PTHR47396:SF1">
    <property type="entry name" value="ATP-DEPENDENT HELICASE IRC3-RELATED"/>
    <property type="match status" value="1"/>
</dbReference>
<dbReference type="AlphaFoldDB" id="A0A4Q0YEQ6"/>
<dbReference type="Proteomes" id="UP000290172">
    <property type="component" value="Unassembled WGS sequence"/>
</dbReference>
<dbReference type="PROSITE" id="PS51194">
    <property type="entry name" value="HELICASE_CTER"/>
    <property type="match status" value="1"/>
</dbReference>